<dbReference type="PRINTS" id="PR00133">
    <property type="entry name" value="GLHYDRLASE3"/>
</dbReference>
<dbReference type="InterPro" id="IPR017853">
    <property type="entry name" value="GH"/>
</dbReference>
<dbReference type="SUPFAM" id="SSF52279">
    <property type="entry name" value="Beta-D-glucan exohydrolase, C-terminal domain"/>
    <property type="match status" value="1"/>
</dbReference>
<dbReference type="InterPro" id="IPR011658">
    <property type="entry name" value="PA14_dom"/>
</dbReference>
<dbReference type="Gene3D" id="3.40.50.1700">
    <property type="entry name" value="Glycoside hydrolase family 3 C-terminal domain"/>
    <property type="match status" value="1"/>
</dbReference>
<dbReference type="Gene3D" id="2.60.120.260">
    <property type="entry name" value="Galactose-binding domain-like"/>
    <property type="match status" value="1"/>
</dbReference>
<name>A0ABP5I8S7_9ACTN</name>
<evidence type="ECO:0000259" key="5">
    <source>
        <dbReference type="PROSITE" id="PS51820"/>
    </source>
</evidence>
<protein>
    <submittedName>
        <fullName evidence="6">Glycoside hydrolase family 3 C-terminal domain-containing protein</fullName>
    </submittedName>
</protein>
<dbReference type="SUPFAM" id="SSF51445">
    <property type="entry name" value="(Trans)glycosidases"/>
    <property type="match status" value="1"/>
</dbReference>
<dbReference type="Pfam" id="PF01915">
    <property type="entry name" value="Glyco_hydro_3_C"/>
    <property type="match status" value="1"/>
</dbReference>
<dbReference type="InterPro" id="IPR001764">
    <property type="entry name" value="Glyco_hydro_3_N"/>
</dbReference>
<dbReference type="InterPro" id="IPR019800">
    <property type="entry name" value="Glyco_hydro_3_AS"/>
</dbReference>
<dbReference type="InterPro" id="IPR026891">
    <property type="entry name" value="Fn3-like"/>
</dbReference>
<dbReference type="InterPro" id="IPR013783">
    <property type="entry name" value="Ig-like_fold"/>
</dbReference>
<dbReference type="InterPro" id="IPR036881">
    <property type="entry name" value="Glyco_hydro_3_C_sf"/>
</dbReference>
<evidence type="ECO:0000256" key="4">
    <source>
        <dbReference type="RuleBase" id="RU361161"/>
    </source>
</evidence>
<dbReference type="GO" id="GO:0016787">
    <property type="term" value="F:hydrolase activity"/>
    <property type="evidence" value="ECO:0007669"/>
    <property type="project" value="UniProtKB-KW"/>
</dbReference>
<keyword evidence="2 4" id="KW-0378">Hydrolase</keyword>
<evidence type="ECO:0000313" key="6">
    <source>
        <dbReference type="EMBL" id="GAA2093523.1"/>
    </source>
</evidence>
<reference evidence="7" key="1">
    <citation type="journal article" date="2019" name="Int. J. Syst. Evol. Microbiol.">
        <title>The Global Catalogue of Microorganisms (GCM) 10K type strain sequencing project: providing services to taxonomists for standard genome sequencing and annotation.</title>
        <authorList>
            <consortium name="The Broad Institute Genomics Platform"/>
            <consortium name="The Broad Institute Genome Sequencing Center for Infectious Disease"/>
            <person name="Wu L."/>
            <person name="Ma J."/>
        </authorList>
    </citation>
    <scope>NUCLEOTIDE SEQUENCE [LARGE SCALE GENOMIC DNA]</scope>
    <source>
        <strain evidence="7">JCM 15478</strain>
    </source>
</reference>
<dbReference type="EMBL" id="BAAAPE010000015">
    <property type="protein sequence ID" value="GAA2093523.1"/>
    <property type="molecule type" value="Genomic_DNA"/>
</dbReference>
<gene>
    <name evidence="6" type="ORF">GCM10009801_60780</name>
</gene>
<dbReference type="Pfam" id="PF07691">
    <property type="entry name" value="PA14"/>
    <property type="match status" value="1"/>
</dbReference>
<evidence type="ECO:0000256" key="1">
    <source>
        <dbReference type="ARBA" id="ARBA00005336"/>
    </source>
</evidence>
<evidence type="ECO:0000256" key="3">
    <source>
        <dbReference type="ARBA" id="ARBA00023277"/>
    </source>
</evidence>
<keyword evidence="7" id="KW-1185">Reference proteome</keyword>
<dbReference type="SMART" id="SM01217">
    <property type="entry name" value="Fn3_like"/>
    <property type="match status" value="1"/>
</dbReference>
<dbReference type="Gene3D" id="2.60.40.10">
    <property type="entry name" value="Immunoglobulins"/>
    <property type="match status" value="1"/>
</dbReference>
<accession>A0ABP5I8S7</accession>
<keyword evidence="4" id="KW-0326">Glycosidase</keyword>
<dbReference type="InterPro" id="IPR036962">
    <property type="entry name" value="Glyco_hydro_3_N_sf"/>
</dbReference>
<organism evidence="6 7">
    <name type="scientific">Streptomyces albiaxialis</name>
    <dbReference type="NCBI Taxonomy" id="329523"/>
    <lineage>
        <taxon>Bacteria</taxon>
        <taxon>Bacillati</taxon>
        <taxon>Actinomycetota</taxon>
        <taxon>Actinomycetes</taxon>
        <taxon>Kitasatosporales</taxon>
        <taxon>Streptomycetaceae</taxon>
        <taxon>Streptomyces</taxon>
    </lineage>
</organism>
<dbReference type="Gene3D" id="3.20.20.300">
    <property type="entry name" value="Glycoside hydrolase, family 3, N-terminal domain"/>
    <property type="match status" value="1"/>
</dbReference>
<keyword evidence="3" id="KW-0119">Carbohydrate metabolism</keyword>
<evidence type="ECO:0000256" key="2">
    <source>
        <dbReference type="ARBA" id="ARBA00022801"/>
    </source>
</evidence>
<evidence type="ECO:0000313" key="7">
    <source>
        <dbReference type="Proteomes" id="UP001500016"/>
    </source>
</evidence>
<feature type="domain" description="PA14" evidence="5">
    <location>
        <begin position="407"/>
        <end position="560"/>
    </location>
</feature>
<dbReference type="InterPro" id="IPR050288">
    <property type="entry name" value="Cellulose_deg_GH3"/>
</dbReference>
<proteinExistence type="inferred from homology"/>
<dbReference type="Pfam" id="PF00933">
    <property type="entry name" value="Glyco_hydro_3"/>
    <property type="match status" value="1"/>
</dbReference>
<dbReference type="Proteomes" id="UP001500016">
    <property type="component" value="Unassembled WGS sequence"/>
</dbReference>
<comment type="similarity">
    <text evidence="1 4">Belongs to the glycosyl hydrolase 3 family.</text>
</comment>
<dbReference type="PANTHER" id="PTHR42715:SF10">
    <property type="entry name" value="BETA-GLUCOSIDASE"/>
    <property type="match status" value="1"/>
</dbReference>
<dbReference type="InterPro" id="IPR037524">
    <property type="entry name" value="PA14/GLEYA"/>
</dbReference>
<sequence length="831" mass="87277">MVKDMSEMSDKRAEAVDAVLARLDLPAKVALLGGADMWSVGPVPSAGFGRLVLSDGPAGVRGEDWTPEDPSVALPSPTALGATWDPEAARLAGLLLAQEARRKGAHVVLAPTVNLHRTPYGGRHFEAYAEDPVLTGVLGAALVTGVQEGGVGTTPKHYVANDSETDRYTVDVHADSRTLRELYLAPFERMVRTARPWGLMAAYNSVDGTTMSEHDVLNNGVLRGEWGFDGVLVSDWTGARDTVRCALGGLDLAMPGPHTVYGEHLVAAVREGRVPEETVDALARRVLLLAARAGVLEGAPPAVAPGDLPAPLDGEETARALAARSFVLLRNERNALPLGGDAARPLRRIAVAGLPAAHPRFGGGGSAQVFPPHVSTVLDGLRAAVPEDVTVTYEPGPDPRSRLAPAADGFALTATLFGLDDAELARAAQADGSVRWMGALPGGVAFGDLGRVELTGEFTPDEDGAHRLAVRGVGHFRLEAGDRLLFDGELHPDSEDPAAAFLNPPQRVFTLDAHAGHAVPVRLVHSVNGKEAGPLFGLISFELGHGAPVVPDDELIERAVRDAADADVALVVVGTTDESESEGVDRDTLALPGRQDELVARVAAANPDTVVVVNAGAPVLMPWRERVAAVLLAWFPGQAGGSALADVLLGAAEPGGRLPTTWPAAETDVPVRQVVPDGDGQLPYAEGPYIGYRAWARAGSEPAYWFGHGLGYTEWAYEALDVRVPSGTAEGPYDSVAEAVVRVRNTGGRPGREVVQLYLGPEGAERSLAAFAVAEADAGDAVEVRLAVPLRAVQRWDATGECWRTESGPHPLSVGRSATDLRLSAELTIPD</sequence>
<dbReference type="PANTHER" id="PTHR42715">
    <property type="entry name" value="BETA-GLUCOSIDASE"/>
    <property type="match status" value="1"/>
</dbReference>
<dbReference type="PROSITE" id="PS00775">
    <property type="entry name" value="GLYCOSYL_HYDROL_F3"/>
    <property type="match status" value="1"/>
</dbReference>
<dbReference type="PROSITE" id="PS51820">
    <property type="entry name" value="PA14"/>
    <property type="match status" value="1"/>
</dbReference>
<comment type="caution">
    <text evidence="6">The sequence shown here is derived from an EMBL/GenBank/DDBJ whole genome shotgun (WGS) entry which is preliminary data.</text>
</comment>
<dbReference type="InterPro" id="IPR002772">
    <property type="entry name" value="Glyco_hydro_3_C"/>
</dbReference>
<dbReference type="Pfam" id="PF14310">
    <property type="entry name" value="Fn3-like"/>
    <property type="match status" value="1"/>
</dbReference>